<evidence type="ECO:0000256" key="5">
    <source>
        <dbReference type="ARBA" id="ARBA00023004"/>
    </source>
</evidence>
<reference evidence="9" key="1">
    <citation type="journal article" date="2019" name="Beilstein J. Org. Chem.">
        <title>Nanangenines: drimane sesquiterpenoids as the dominant metabolite cohort of a novel Australian fungus, Aspergillus nanangensis.</title>
        <authorList>
            <person name="Lacey H.J."/>
            <person name="Gilchrist C.L.M."/>
            <person name="Crombie A."/>
            <person name="Kalaitzis J.A."/>
            <person name="Vuong D."/>
            <person name="Rutledge P.J."/>
            <person name="Turner P."/>
            <person name="Pitt J.I."/>
            <person name="Lacey E."/>
            <person name="Chooi Y.H."/>
            <person name="Piggott A.M."/>
        </authorList>
    </citation>
    <scope>NUCLEOTIDE SEQUENCE</scope>
    <source>
        <strain evidence="9">MST-FP2251</strain>
    </source>
</reference>
<sequence length="516" mass="58868">MSLSLLVFSLFQAYWIHACVALVVAKLVHNRLKNGLSHIPGPYLASLSDLWLLVHYTRRKGLQERSLHDRYNSPLIRLGPNTVSVADPEAVKIIYGWKPVLQKSHLYISQYVTAEDGSVLDNVSSTRDEAKHSVLRRPVANAYALGTLIEYEPLVDSTSLVFFAEMKRRFVATGEECPLSQWVQMYAFDIIGELTFSKRFGFLEQGQDIGHMMYHTGKAMDYIGIMGQLPFLDEYIRLKGLGYLFRKIRPTGPLMKFTAKQIRDHASSPDRSRPDFLSRFIQAREKYPEVMTDQRLATYANTNVSAGSDTTAIALREILYRILTHPQCLERVLNEVRTILHARKADNVDTMGKPITWAEGQSMTYFQAVVKECLRIHPGLGQIIPRDVPKGGLTLCGEYIPEGTVVGCNAWTIHRDRTLYGDNADEFVPERWLVADEEQLRKMENANFSFGAGPRVCLGKNIALLEISKFVPEFFRRFEIRLVDPKRYTLRPGWLVLQQGLDVKLKMRDKGFFLSK</sequence>
<dbReference type="CDD" id="cd11060">
    <property type="entry name" value="CYP57A1-like"/>
    <property type="match status" value="1"/>
</dbReference>
<name>A0AAD4CT22_ASPNN</name>
<evidence type="ECO:0000256" key="1">
    <source>
        <dbReference type="ARBA" id="ARBA00001971"/>
    </source>
</evidence>
<organism evidence="9 10">
    <name type="scientific">Aspergillus nanangensis</name>
    <dbReference type="NCBI Taxonomy" id="2582783"/>
    <lineage>
        <taxon>Eukaryota</taxon>
        <taxon>Fungi</taxon>
        <taxon>Dikarya</taxon>
        <taxon>Ascomycota</taxon>
        <taxon>Pezizomycotina</taxon>
        <taxon>Eurotiomycetes</taxon>
        <taxon>Eurotiomycetidae</taxon>
        <taxon>Eurotiales</taxon>
        <taxon>Aspergillaceae</taxon>
        <taxon>Aspergillus</taxon>
        <taxon>Aspergillus subgen. Circumdati</taxon>
    </lineage>
</organism>
<keyword evidence="3 7" id="KW-0479">Metal-binding</keyword>
<dbReference type="EMBL" id="VCAU01000015">
    <property type="protein sequence ID" value="KAF9891923.1"/>
    <property type="molecule type" value="Genomic_DNA"/>
</dbReference>
<evidence type="ECO:0000313" key="9">
    <source>
        <dbReference type="EMBL" id="KAF9891923.1"/>
    </source>
</evidence>
<feature type="binding site" description="axial binding residue" evidence="7">
    <location>
        <position position="457"/>
    </location>
    <ligand>
        <name>heme</name>
        <dbReference type="ChEBI" id="CHEBI:30413"/>
    </ligand>
    <ligandPart>
        <name>Fe</name>
        <dbReference type="ChEBI" id="CHEBI:18248"/>
    </ligandPart>
</feature>
<dbReference type="PRINTS" id="PR00463">
    <property type="entry name" value="EP450I"/>
</dbReference>
<keyword evidence="7 8" id="KW-0349">Heme</keyword>
<evidence type="ECO:0008006" key="11">
    <source>
        <dbReference type="Google" id="ProtNLM"/>
    </source>
</evidence>
<dbReference type="InterPro" id="IPR002401">
    <property type="entry name" value="Cyt_P450_E_grp-I"/>
</dbReference>
<dbReference type="InterPro" id="IPR017972">
    <property type="entry name" value="Cyt_P450_CS"/>
</dbReference>
<gene>
    <name evidence="9" type="ORF">FE257_002886</name>
</gene>
<dbReference type="PANTHER" id="PTHR24305:SF232">
    <property type="entry name" value="P450, PUTATIVE (EUROFUNG)-RELATED"/>
    <property type="match status" value="1"/>
</dbReference>
<dbReference type="AlphaFoldDB" id="A0AAD4CT22"/>
<reference evidence="9" key="2">
    <citation type="submission" date="2020-02" db="EMBL/GenBank/DDBJ databases">
        <authorList>
            <person name="Gilchrist C.L.M."/>
            <person name="Chooi Y.-H."/>
        </authorList>
    </citation>
    <scope>NUCLEOTIDE SEQUENCE</scope>
    <source>
        <strain evidence="9">MST-FP2251</strain>
    </source>
</reference>
<comment type="similarity">
    <text evidence="2 8">Belongs to the cytochrome P450 family.</text>
</comment>
<dbReference type="PRINTS" id="PR00385">
    <property type="entry name" value="P450"/>
</dbReference>
<proteinExistence type="inferred from homology"/>
<dbReference type="SUPFAM" id="SSF48264">
    <property type="entry name" value="Cytochrome P450"/>
    <property type="match status" value="1"/>
</dbReference>
<dbReference type="GO" id="GO:0020037">
    <property type="term" value="F:heme binding"/>
    <property type="evidence" value="ECO:0007669"/>
    <property type="project" value="InterPro"/>
</dbReference>
<dbReference type="GO" id="GO:0016705">
    <property type="term" value="F:oxidoreductase activity, acting on paired donors, with incorporation or reduction of molecular oxygen"/>
    <property type="evidence" value="ECO:0007669"/>
    <property type="project" value="InterPro"/>
</dbReference>
<dbReference type="InterPro" id="IPR001128">
    <property type="entry name" value="Cyt_P450"/>
</dbReference>
<comment type="cofactor">
    <cofactor evidence="1 7">
        <name>heme</name>
        <dbReference type="ChEBI" id="CHEBI:30413"/>
    </cofactor>
</comment>
<keyword evidence="6 8" id="KW-0503">Monooxygenase</keyword>
<dbReference type="GO" id="GO:0004497">
    <property type="term" value="F:monooxygenase activity"/>
    <property type="evidence" value="ECO:0007669"/>
    <property type="project" value="UniProtKB-KW"/>
</dbReference>
<dbReference type="PANTHER" id="PTHR24305">
    <property type="entry name" value="CYTOCHROME P450"/>
    <property type="match status" value="1"/>
</dbReference>
<dbReference type="PROSITE" id="PS00086">
    <property type="entry name" value="CYTOCHROME_P450"/>
    <property type="match status" value="1"/>
</dbReference>
<evidence type="ECO:0000256" key="8">
    <source>
        <dbReference type="RuleBase" id="RU000461"/>
    </source>
</evidence>
<keyword evidence="10" id="KW-1185">Reference proteome</keyword>
<dbReference type="InterPro" id="IPR036396">
    <property type="entry name" value="Cyt_P450_sf"/>
</dbReference>
<evidence type="ECO:0000313" key="10">
    <source>
        <dbReference type="Proteomes" id="UP001194746"/>
    </source>
</evidence>
<dbReference type="InterPro" id="IPR050121">
    <property type="entry name" value="Cytochrome_P450_monoxygenase"/>
</dbReference>
<keyword evidence="5 7" id="KW-0408">Iron</keyword>
<keyword evidence="4 8" id="KW-0560">Oxidoreductase</keyword>
<dbReference type="GO" id="GO:0005506">
    <property type="term" value="F:iron ion binding"/>
    <property type="evidence" value="ECO:0007669"/>
    <property type="project" value="InterPro"/>
</dbReference>
<evidence type="ECO:0000256" key="4">
    <source>
        <dbReference type="ARBA" id="ARBA00023002"/>
    </source>
</evidence>
<dbReference type="Pfam" id="PF00067">
    <property type="entry name" value="p450"/>
    <property type="match status" value="1"/>
</dbReference>
<dbReference type="Proteomes" id="UP001194746">
    <property type="component" value="Unassembled WGS sequence"/>
</dbReference>
<evidence type="ECO:0000256" key="7">
    <source>
        <dbReference type="PIRSR" id="PIRSR602401-1"/>
    </source>
</evidence>
<protein>
    <recommendedName>
        <fullName evidence="11">Cytochrome P450</fullName>
    </recommendedName>
</protein>
<evidence type="ECO:0000256" key="3">
    <source>
        <dbReference type="ARBA" id="ARBA00022723"/>
    </source>
</evidence>
<evidence type="ECO:0000256" key="2">
    <source>
        <dbReference type="ARBA" id="ARBA00010617"/>
    </source>
</evidence>
<evidence type="ECO:0000256" key="6">
    <source>
        <dbReference type="ARBA" id="ARBA00023033"/>
    </source>
</evidence>
<comment type="caution">
    <text evidence="9">The sequence shown here is derived from an EMBL/GenBank/DDBJ whole genome shotgun (WGS) entry which is preliminary data.</text>
</comment>
<accession>A0AAD4CT22</accession>
<dbReference type="Gene3D" id="1.10.630.10">
    <property type="entry name" value="Cytochrome P450"/>
    <property type="match status" value="1"/>
</dbReference>